<feature type="transmembrane region" description="Helical" evidence="1">
    <location>
        <begin position="43"/>
        <end position="65"/>
    </location>
</feature>
<feature type="transmembrane region" description="Helical" evidence="1">
    <location>
        <begin position="173"/>
        <end position="194"/>
    </location>
</feature>
<name>A0A255ZKT7_9FLAO</name>
<protein>
    <submittedName>
        <fullName evidence="2">HupE / UreJ protein</fullName>
    </submittedName>
</protein>
<sequence>MSDFWLYFNIGLRHVLDINGYDHMLFLTALTVPYAFRQWRILLLLLTLFTIGHTMSLILSVYGIISIKPVIIEFLILVTILFAALYNFAKAGKSYKEENISVLAIGTLFFGIIHGLGFSNFFKNMIMAGNESKLLPLLEFALGIEAAQIIVVIAILILSWVIQNFFRVSRRDWVLVISAFISGVIVPMIAYSPIWSSTK</sequence>
<accession>A0A255ZKT7</accession>
<dbReference type="InterPro" id="IPR032809">
    <property type="entry name" value="Put_HupE_UreJ"/>
</dbReference>
<dbReference type="OrthoDB" id="9808870at2"/>
<keyword evidence="3" id="KW-1185">Reference proteome</keyword>
<dbReference type="Pfam" id="PF13795">
    <property type="entry name" value="HupE_UreJ_2"/>
    <property type="match status" value="1"/>
</dbReference>
<comment type="caution">
    <text evidence="2">The sequence shown here is derived from an EMBL/GenBank/DDBJ whole genome shotgun (WGS) entry which is preliminary data.</text>
</comment>
<feature type="transmembrane region" description="Helical" evidence="1">
    <location>
        <begin position="100"/>
        <end position="122"/>
    </location>
</feature>
<keyword evidence="1" id="KW-1133">Transmembrane helix</keyword>
<evidence type="ECO:0000313" key="2">
    <source>
        <dbReference type="EMBL" id="OYQ42009.1"/>
    </source>
</evidence>
<dbReference type="EMBL" id="NOXV01000200">
    <property type="protein sequence ID" value="OYQ42009.1"/>
    <property type="molecule type" value="Genomic_DNA"/>
</dbReference>
<gene>
    <name evidence="2" type="ORF">CHU92_04155</name>
</gene>
<evidence type="ECO:0000313" key="3">
    <source>
        <dbReference type="Proteomes" id="UP000216605"/>
    </source>
</evidence>
<proteinExistence type="predicted"/>
<evidence type="ECO:0000256" key="1">
    <source>
        <dbReference type="SAM" id="Phobius"/>
    </source>
</evidence>
<organism evidence="2 3">
    <name type="scientific">Flavobacterium cyanobacteriorum</name>
    <dbReference type="NCBI Taxonomy" id="2022802"/>
    <lineage>
        <taxon>Bacteria</taxon>
        <taxon>Pseudomonadati</taxon>
        <taxon>Bacteroidota</taxon>
        <taxon>Flavobacteriia</taxon>
        <taxon>Flavobacteriales</taxon>
        <taxon>Flavobacteriaceae</taxon>
        <taxon>Flavobacterium</taxon>
    </lineage>
</organism>
<keyword evidence="1" id="KW-0812">Transmembrane</keyword>
<reference evidence="2 3" key="1">
    <citation type="submission" date="2017-07" db="EMBL/GenBank/DDBJ databases">
        <title>Flavobacterium cyanobacteriorum sp. nov., isolated from cyanobacterial aggregates in a eutrophic lake.</title>
        <authorList>
            <person name="Cai H."/>
        </authorList>
    </citation>
    <scope>NUCLEOTIDE SEQUENCE [LARGE SCALE GENOMIC DNA]</scope>
    <source>
        <strain evidence="2 3">TH021</strain>
    </source>
</reference>
<dbReference type="Proteomes" id="UP000216605">
    <property type="component" value="Unassembled WGS sequence"/>
</dbReference>
<dbReference type="AlphaFoldDB" id="A0A255ZKT7"/>
<dbReference type="RefSeq" id="WP_094412902.1">
    <property type="nucleotide sequence ID" value="NZ_NOXV01000200.1"/>
</dbReference>
<keyword evidence="1" id="KW-0472">Membrane</keyword>
<feature type="transmembrane region" description="Helical" evidence="1">
    <location>
        <begin position="142"/>
        <end position="161"/>
    </location>
</feature>
<feature type="transmembrane region" description="Helical" evidence="1">
    <location>
        <begin position="71"/>
        <end position="88"/>
    </location>
</feature>